<accession>K9W8D8</accession>
<dbReference type="AlphaFoldDB" id="K9W8D8"/>
<proteinExistence type="predicted"/>
<name>K9W8D8_9CYAN</name>
<protein>
    <recommendedName>
        <fullName evidence="3">Peptidase C-terminal archaeal/bacterial domain-containing protein</fullName>
    </recommendedName>
</protein>
<dbReference type="KEGG" id="mic:Mic7113_0582"/>
<evidence type="ECO:0000313" key="2">
    <source>
        <dbReference type="Proteomes" id="UP000010471"/>
    </source>
</evidence>
<keyword evidence="2" id="KW-1185">Reference proteome</keyword>
<dbReference type="Gene3D" id="2.60.120.380">
    <property type="match status" value="1"/>
</dbReference>
<dbReference type="PATRIC" id="fig|1173027.3.peg.639"/>
<dbReference type="HOGENOM" id="CLU_124944_0_0_3"/>
<dbReference type="EMBL" id="CP003630">
    <property type="protein sequence ID" value="AFZ16498.1"/>
    <property type="molecule type" value="Genomic_DNA"/>
</dbReference>
<gene>
    <name evidence="1" type="ORF">Mic7113_0582</name>
</gene>
<sequence>MSIVRSNPMSTAVSFRLILGFLLLNVVQIAESTPTRAQPLTVKISKEDSTVSEPTTFKSTLIIAQQSRTRRIRFARGASSALVEDAVVRGTRDIYRLGAKAGQKMTVSITSVENNAVFDIISPKQKLLKQEATSWTTQLPATGDYSIVVGGTRGNATYKLRVEIK</sequence>
<dbReference type="eggNOG" id="COG3409">
    <property type="taxonomic scope" value="Bacteria"/>
</dbReference>
<reference evidence="1 2" key="1">
    <citation type="submission" date="2012-06" db="EMBL/GenBank/DDBJ databases">
        <title>Finished chromosome of genome of Microcoleus sp. PCC 7113.</title>
        <authorList>
            <consortium name="US DOE Joint Genome Institute"/>
            <person name="Gugger M."/>
            <person name="Coursin T."/>
            <person name="Rippka R."/>
            <person name="Tandeau De Marsac N."/>
            <person name="Huntemann M."/>
            <person name="Wei C.-L."/>
            <person name="Han J."/>
            <person name="Detter J.C."/>
            <person name="Han C."/>
            <person name="Tapia R."/>
            <person name="Chen A."/>
            <person name="Kyrpides N."/>
            <person name="Mavromatis K."/>
            <person name="Markowitz V."/>
            <person name="Szeto E."/>
            <person name="Ivanova N."/>
            <person name="Pagani I."/>
            <person name="Pati A."/>
            <person name="Goodwin L."/>
            <person name="Nordberg H.P."/>
            <person name="Cantor M.N."/>
            <person name="Hua S.X."/>
            <person name="Woyke T."/>
            <person name="Kerfeld C.A."/>
        </authorList>
    </citation>
    <scope>NUCLEOTIDE SEQUENCE [LARGE SCALE GENOMIC DNA]</scope>
    <source>
        <strain evidence="1 2">PCC 7113</strain>
    </source>
</reference>
<evidence type="ECO:0000313" key="1">
    <source>
        <dbReference type="EMBL" id="AFZ16498.1"/>
    </source>
</evidence>
<dbReference type="Proteomes" id="UP000010471">
    <property type="component" value="Chromosome"/>
</dbReference>
<evidence type="ECO:0008006" key="3">
    <source>
        <dbReference type="Google" id="ProtNLM"/>
    </source>
</evidence>
<dbReference type="STRING" id="1173027.Mic7113_0582"/>
<organism evidence="1 2">
    <name type="scientific">Allocoleopsis franciscana PCC 7113</name>
    <dbReference type="NCBI Taxonomy" id="1173027"/>
    <lineage>
        <taxon>Bacteria</taxon>
        <taxon>Bacillati</taxon>
        <taxon>Cyanobacteriota</taxon>
        <taxon>Cyanophyceae</taxon>
        <taxon>Coleofasciculales</taxon>
        <taxon>Coleofasciculaceae</taxon>
        <taxon>Allocoleopsis</taxon>
        <taxon>Allocoleopsis franciscana</taxon>
    </lineage>
</organism>